<sequence>MQRRTAKASSIRPSPLADLLHPRAEPLAVSMDVPLLDAAERFMLPRESNALTPPPLLDDPRCIPGIQYFSQALKSEDRAGYVLTVQQAQSVCREVSTRLVLEAA</sequence>
<dbReference type="AlphaFoldDB" id="A0A410RVQ6"/>
<accession>A0A410RVQ6</accession>
<reference evidence="1 2" key="1">
    <citation type="submission" date="2018-12" db="EMBL/GenBank/DDBJ databases">
        <title>Complete Genome Sequence of the Corallopyronin A producing Myxobacterium Corallococcus coralloides B035.</title>
        <authorList>
            <person name="Bouhired S.M."/>
            <person name="Rupp O."/>
            <person name="Blom J."/>
            <person name="Schaeberle T.F."/>
            <person name="Kehraus S."/>
            <person name="Schiefer A."/>
            <person name="Pfarr K."/>
            <person name="Goesmann A."/>
            <person name="Hoerauf A."/>
            <person name="Koenig G.M."/>
        </authorList>
    </citation>
    <scope>NUCLEOTIDE SEQUENCE [LARGE SCALE GENOMIC DNA]</scope>
    <source>
        <strain evidence="1 2">B035</strain>
    </source>
</reference>
<proteinExistence type="predicted"/>
<dbReference type="GO" id="GO:0016874">
    <property type="term" value="F:ligase activity"/>
    <property type="evidence" value="ECO:0007669"/>
    <property type="project" value="UniProtKB-KW"/>
</dbReference>
<gene>
    <name evidence="1" type="primary">pksJ1_2</name>
    <name evidence="1" type="ORF">EJ065_4458</name>
</gene>
<dbReference type="Proteomes" id="UP000288758">
    <property type="component" value="Chromosome"/>
</dbReference>
<protein>
    <submittedName>
        <fullName evidence="1">Long-chain-fatty-acid--CoA ligase</fullName>
    </submittedName>
</protein>
<keyword evidence="1" id="KW-0436">Ligase</keyword>
<evidence type="ECO:0000313" key="1">
    <source>
        <dbReference type="EMBL" id="QAT86009.1"/>
    </source>
</evidence>
<organism evidence="1 2">
    <name type="scientific">Corallococcus coralloides</name>
    <name type="common">Myxococcus coralloides</name>
    <dbReference type="NCBI Taxonomy" id="184914"/>
    <lineage>
        <taxon>Bacteria</taxon>
        <taxon>Pseudomonadati</taxon>
        <taxon>Myxococcota</taxon>
        <taxon>Myxococcia</taxon>
        <taxon>Myxococcales</taxon>
        <taxon>Cystobacterineae</taxon>
        <taxon>Myxococcaceae</taxon>
        <taxon>Corallococcus</taxon>
    </lineage>
</organism>
<dbReference type="EMBL" id="CP034669">
    <property type="protein sequence ID" value="QAT86009.1"/>
    <property type="molecule type" value="Genomic_DNA"/>
</dbReference>
<name>A0A410RVQ6_CORCK</name>
<evidence type="ECO:0000313" key="2">
    <source>
        <dbReference type="Proteomes" id="UP000288758"/>
    </source>
</evidence>